<feature type="compositionally biased region" description="Polar residues" evidence="1">
    <location>
        <begin position="332"/>
        <end position="346"/>
    </location>
</feature>
<feature type="region of interest" description="Disordered" evidence="1">
    <location>
        <begin position="332"/>
        <end position="353"/>
    </location>
</feature>
<dbReference type="PANTHER" id="PTHR13384">
    <property type="entry name" value="G PATCH DOMAIN-CONTAINING PROTEIN 1"/>
    <property type="match status" value="1"/>
</dbReference>
<dbReference type="Proteomes" id="UP000000759">
    <property type="component" value="Chromosome 11"/>
</dbReference>
<dbReference type="GO" id="GO:0005634">
    <property type="term" value="C:nucleus"/>
    <property type="evidence" value="ECO:0007669"/>
    <property type="project" value="TreeGrafter"/>
</dbReference>
<reference evidence="3 4" key="1">
    <citation type="journal article" date="2008" name="Nature">
        <title>The Phaeodactylum genome reveals the evolutionary history of diatom genomes.</title>
        <authorList>
            <person name="Bowler C."/>
            <person name="Allen A.E."/>
            <person name="Badger J.H."/>
            <person name="Grimwood J."/>
            <person name="Jabbari K."/>
            <person name="Kuo A."/>
            <person name="Maheswari U."/>
            <person name="Martens C."/>
            <person name="Maumus F."/>
            <person name="Otillar R.P."/>
            <person name="Rayko E."/>
            <person name="Salamov A."/>
            <person name="Vandepoele K."/>
            <person name="Beszteri B."/>
            <person name="Gruber A."/>
            <person name="Heijde M."/>
            <person name="Katinka M."/>
            <person name="Mock T."/>
            <person name="Valentin K."/>
            <person name="Verret F."/>
            <person name="Berges J.A."/>
            <person name="Brownlee C."/>
            <person name="Cadoret J.P."/>
            <person name="Chiovitti A."/>
            <person name="Choi C.J."/>
            <person name="Coesel S."/>
            <person name="De Martino A."/>
            <person name="Detter J.C."/>
            <person name="Durkin C."/>
            <person name="Falciatore A."/>
            <person name="Fournet J."/>
            <person name="Haruta M."/>
            <person name="Huysman M.J."/>
            <person name="Jenkins B.D."/>
            <person name="Jiroutova K."/>
            <person name="Jorgensen R.E."/>
            <person name="Joubert Y."/>
            <person name="Kaplan A."/>
            <person name="Kroger N."/>
            <person name="Kroth P.G."/>
            <person name="La Roche J."/>
            <person name="Lindquist E."/>
            <person name="Lommer M."/>
            <person name="Martin-Jezequel V."/>
            <person name="Lopez P.J."/>
            <person name="Lucas S."/>
            <person name="Mangogna M."/>
            <person name="McGinnis K."/>
            <person name="Medlin L.K."/>
            <person name="Montsant A."/>
            <person name="Oudot-Le Secq M.P."/>
            <person name="Napoli C."/>
            <person name="Obornik M."/>
            <person name="Parker M.S."/>
            <person name="Petit J.L."/>
            <person name="Porcel B.M."/>
            <person name="Poulsen N."/>
            <person name="Robison M."/>
            <person name="Rychlewski L."/>
            <person name="Rynearson T.A."/>
            <person name="Schmutz J."/>
            <person name="Shapiro H."/>
            <person name="Siaut M."/>
            <person name="Stanley M."/>
            <person name="Sussman M.R."/>
            <person name="Taylor A.R."/>
            <person name="Vardi A."/>
            <person name="von Dassow P."/>
            <person name="Vyverman W."/>
            <person name="Willis A."/>
            <person name="Wyrwicz L.S."/>
            <person name="Rokhsar D.S."/>
            <person name="Weissenbach J."/>
            <person name="Armbrust E.V."/>
            <person name="Green B.R."/>
            <person name="Van de Peer Y."/>
            <person name="Grigoriev I.V."/>
        </authorList>
    </citation>
    <scope>NUCLEOTIDE SEQUENCE [LARGE SCALE GENOMIC DNA]</scope>
    <source>
        <strain evidence="3 4">CCAP 1055/1</strain>
    </source>
</reference>
<protein>
    <recommendedName>
        <fullName evidence="2">G patch domain-containing protein</fullName>
    </recommendedName>
</protein>
<organism evidence="3 4">
    <name type="scientific">Phaeodactylum tricornutum (strain CCAP 1055/1)</name>
    <dbReference type="NCBI Taxonomy" id="556484"/>
    <lineage>
        <taxon>Eukaryota</taxon>
        <taxon>Sar</taxon>
        <taxon>Stramenopiles</taxon>
        <taxon>Ochrophyta</taxon>
        <taxon>Bacillariophyta</taxon>
        <taxon>Bacillariophyceae</taxon>
        <taxon>Bacillariophycidae</taxon>
        <taxon>Naviculales</taxon>
        <taxon>Phaeodactylaceae</taxon>
        <taxon>Phaeodactylum</taxon>
    </lineage>
</organism>
<dbReference type="KEGG" id="pti:PHATR_46764"/>
<feature type="region of interest" description="Disordered" evidence="1">
    <location>
        <begin position="596"/>
        <end position="630"/>
    </location>
</feature>
<reference evidence="4" key="2">
    <citation type="submission" date="2008-08" db="EMBL/GenBank/DDBJ databases">
        <authorList>
            <consortium name="Diatom Consortium"/>
            <person name="Grigoriev I."/>
            <person name="Grimwood J."/>
            <person name="Kuo A."/>
            <person name="Otillar R.P."/>
            <person name="Salamov A."/>
            <person name="Detter J.C."/>
            <person name="Lindquist E."/>
            <person name="Shapiro H."/>
            <person name="Lucas S."/>
            <person name="Glavina del Rio T."/>
            <person name="Pitluck S."/>
            <person name="Rokhsar D."/>
            <person name="Bowler C."/>
        </authorList>
    </citation>
    <scope>GENOME REANNOTATION</scope>
    <source>
        <strain evidence="4">CCAP 1055/1</strain>
    </source>
</reference>
<evidence type="ECO:0000313" key="3">
    <source>
        <dbReference type="EMBL" id="ACI65165.1"/>
    </source>
</evidence>
<evidence type="ECO:0000256" key="1">
    <source>
        <dbReference type="SAM" id="MobiDB-lite"/>
    </source>
</evidence>
<evidence type="ECO:0000313" key="4">
    <source>
        <dbReference type="Proteomes" id="UP000000759"/>
    </source>
</evidence>
<feature type="region of interest" description="Disordered" evidence="1">
    <location>
        <begin position="137"/>
        <end position="160"/>
    </location>
</feature>
<dbReference type="PANTHER" id="PTHR13384:SF19">
    <property type="entry name" value="G PATCH DOMAIN-CONTAINING PROTEIN 1"/>
    <property type="match status" value="1"/>
</dbReference>
<feature type="region of interest" description="Disordered" evidence="1">
    <location>
        <begin position="460"/>
        <end position="491"/>
    </location>
</feature>
<dbReference type="InParanoid" id="B5Y3Q1"/>
<dbReference type="eggNOG" id="KOG2138">
    <property type="taxonomic scope" value="Eukaryota"/>
</dbReference>
<feature type="compositionally biased region" description="Acidic residues" evidence="1">
    <location>
        <begin position="599"/>
        <end position="615"/>
    </location>
</feature>
<feature type="domain" description="G patch" evidence="2">
    <location>
        <begin position="18"/>
        <end position="86"/>
    </location>
</feature>
<feature type="compositionally biased region" description="Polar residues" evidence="1">
    <location>
        <begin position="462"/>
        <end position="474"/>
    </location>
</feature>
<dbReference type="GO" id="GO:0003723">
    <property type="term" value="F:RNA binding"/>
    <property type="evidence" value="ECO:0007669"/>
    <property type="project" value="TreeGrafter"/>
</dbReference>
<dbReference type="HOGENOM" id="CLU_369841_0_0_1"/>
<dbReference type="InterPro" id="IPR011666">
    <property type="entry name" value="DUF1604"/>
</dbReference>
<proteinExistence type="predicted"/>
<evidence type="ECO:0000259" key="2">
    <source>
        <dbReference type="Pfam" id="PF07713"/>
    </source>
</evidence>
<dbReference type="OrthoDB" id="20507at2759"/>
<accession>B5Y3Q1</accession>
<dbReference type="EMBL" id="CP001141">
    <property type="protein sequence ID" value="ACI65165.1"/>
    <property type="molecule type" value="Genomic_DNA"/>
</dbReference>
<dbReference type="GO" id="GO:0006397">
    <property type="term" value="P:mRNA processing"/>
    <property type="evidence" value="ECO:0007669"/>
    <property type="project" value="InterPro"/>
</dbReference>
<feature type="compositionally biased region" description="Basic and acidic residues" evidence="1">
    <location>
        <begin position="475"/>
        <end position="491"/>
    </location>
</feature>
<feature type="region of interest" description="Disordered" evidence="1">
    <location>
        <begin position="44"/>
        <end position="82"/>
    </location>
</feature>
<feature type="region of interest" description="Disordered" evidence="1">
    <location>
        <begin position="643"/>
        <end position="683"/>
    </location>
</feature>
<feature type="compositionally biased region" description="Basic and acidic residues" evidence="1">
    <location>
        <begin position="616"/>
        <end position="630"/>
    </location>
</feature>
<dbReference type="STRING" id="556484.B5Y3Q1"/>
<dbReference type="GeneID" id="7204530"/>
<gene>
    <name evidence="3" type="ORF">PHATR_46764</name>
</gene>
<dbReference type="AlphaFoldDB" id="B5Y3Q1"/>
<feature type="region of interest" description="Disordered" evidence="1">
    <location>
        <begin position="1"/>
        <end position="24"/>
    </location>
</feature>
<sequence length="683" mass="75953">MSDPSTRRVAYVPRHKRKQQSTRLHGAFAGGFSAGYFNTVGSKEGWKPQLENDVNESGDIQPVVQQRPEDFMDEQDHDEWGGPLALQDSYAESKTSASRATKPLDILWTVDVPKNVGSQLLRRLGWREGSTSAYISDEADTLHDASSTSRKSPSPKRRRRIRLHQERVRIPQPKLDTCGLGYEPFQDAPEFRRHHDRRRKLAQERAQVSNHDVYRLSDVVKGDNGAHNEIQSKFRCPTIDADDPYVSYETVEDFVGKRSVGGFALHEDVDDAYDAASLSKNSGKVNIDTEAYDTVLYENGSDSEADADSKIDVKEAVGSIFAAWATSSKTQSSKKVNESAGVTSDGRSPLPGFVMGGSADAQTSKLENQRYRGPDIPQDYEERRHQFGPDEHPLVFQTLSKAEILKQEDARKEVVAQQALLDNITIPVSKAAPPNSDRPMAGKAFFSLAEAMKNRFTPEGVQETNQTEVASSEHASQHHDTTDVLDQGKVDKGNSSTAIKAVSVQRTVVPFTPAPLLCKRFHVPAFASDQSLTPFDTKITEASYFQDEILNKMDRAQATSAKLMKRVPVRTELPPLPQSDEMGLKRRPPMALYKSIFEPESEDAATSSEEDDEKDRDDTPTASRDGDLRLVAFKDDMIDEDRLVPYDELSGNAAKEISAKGKQRRQPSRSRSPANIIRPTETA</sequence>
<keyword evidence="4" id="KW-1185">Reference proteome</keyword>
<dbReference type="Pfam" id="PF07713">
    <property type="entry name" value="DUF1604"/>
    <property type="match status" value="1"/>
</dbReference>
<dbReference type="PaxDb" id="2850-Phatr46764"/>
<name>B5Y3Q1_PHATC</name>
<dbReference type="RefSeq" id="XP_002185695.1">
    <property type="nucleotide sequence ID" value="XM_002185659.1"/>
</dbReference>